<feature type="region of interest" description="Disordered" evidence="1">
    <location>
        <begin position="1"/>
        <end position="196"/>
    </location>
</feature>
<dbReference type="STRING" id="1043005.A0A074YED7"/>
<dbReference type="RefSeq" id="XP_013341055.1">
    <property type="nucleotide sequence ID" value="XM_013485601.1"/>
</dbReference>
<feature type="compositionally biased region" description="Polar residues" evidence="1">
    <location>
        <begin position="299"/>
        <end position="309"/>
    </location>
</feature>
<proteinExistence type="predicted"/>
<dbReference type="Proteomes" id="UP000030641">
    <property type="component" value="Unassembled WGS sequence"/>
</dbReference>
<evidence type="ECO:0000313" key="2">
    <source>
        <dbReference type="EMBL" id="KEQ92482.1"/>
    </source>
</evidence>
<protein>
    <submittedName>
        <fullName evidence="2">Uncharacterized protein</fullName>
    </submittedName>
</protein>
<dbReference type="AlphaFoldDB" id="A0A074YED7"/>
<name>A0A074YED7_AURSE</name>
<feature type="compositionally biased region" description="Basic residues" evidence="1">
    <location>
        <begin position="609"/>
        <end position="619"/>
    </location>
</feature>
<dbReference type="EMBL" id="KL584770">
    <property type="protein sequence ID" value="KEQ92482.1"/>
    <property type="molecule type" value="Genomic_DNA"/>
</dbReference>
<feature type="compositionally biased region" description="Basic residues" evidence="1">
    <location>
        <begin position="492"/>
        <end position="501"/>
    </location>
</feature>
<evidence type="ECO:0000256" key="1">
    <source>
        <dbReference type="SAM" id="MobiDB-lite"/>
    </source>
</evidence>
<dbReference type="HOGENOM" id="CLU_441426_0_0_1"/>
<gene>
    <name evidence="2" type="ORF">AUEXF2481DRAFT_420729</name>
</gene>
<reference evidence="2 3" key="1">
    <citation type="journal article" date="2014" name="BMC Genomics">
        <title>Genome sequencing of four Aureobasidium pullulans varieties: biotechnological potential, stress tolerance, and description of new species.</title>
        <authorList>
            <person name="Gostin Ar C."/>
            <person name="Ohm R.A."/>
            <person name="Kogej T."/>
            <person name="Sonjak S."/>
            <person name="Turk M."/>
            <person name="Zajc J."/>
            <person name="Zalar P."/>
            <person name="Grube M."/>
            <person name="Sun H."/>
            <person name="Han J."/>
            <person name="Sharma A."/>
            <person name="Chiniquy J."/>
            <person name="Ngan C.Y."/>
            <person name="Lipzen A."/>
            <person name="Barry K."/>
            <person name="Grigoriev I.V."/>
            <person name="Gunde-Cimerman N."/>
        </authorList>
    </citation>
    <scope>NUCLEOTIDE SEQUENCE [LARGE SCALE GENOMIC DNA]</scope>
    <source>
        <strain evidence="2 3">EXF-2481</strain>
    </source>
</reference>
<dbReference type="GeneID" id="25367042"/>
<feature type="compositionally biased region" description="Basic and acidic residues" evidence="1">
    <location>
        <begin position="538"/>
        <end position="553"/>
    </location>
</feature>
<dbReference type="OrthoDB" id="3916651at2759"/>
<feature type="compositionally biased region" description="Polar residues" evidence="1">
    <location>
        <begin position="423"/>
        <end position="438"/>
    </location>
</feature>
<feature type="compositionally biased region" description="Pro residues" evidence="1">
    <location>
        <begin position="174"/>
        <end position="196"/>
    </location>
</feature>
<feature type="compositionally biased region" description="Low complexity" evidence="1">
    <location>
        <begin position="572"/>
        <end position="587"/>
    </location>
</feature>
<feature type="region of interest" description="Disordered" evidence="1">
    <location>
        <begin position="531"/>
        <end position="619"/>
    </location>
</feature>
<organism evidence="2 3">
    <name type="scientific">Aureobasidium subglaciale (strain EXF-2481)</name>
    <name type="common">Aureobasidium pullulans var. subglaciale</name>
    <dbReference type="NCBI Taxonomy" id="1043005"/>
    <lineage>
        <taxon>Eukaryota</taxon>
        <taxon>Fungi</taxon>
        <taxon>Dikarya</taxon>
        <taxon>Ascomycota</taxon>
        <taxon>Pezizomycotina</taxon>
        <taxon>Dothideomycetes</taxon>
        <taxon>Dothideomycetidae</taxon>
        <taxon>Dothideales</taxon>
        <taxon>Saccotheciaceae</taxon>
        <taxon>Aureobasidium</taxon>
    </lineage>
</organism>
<dbReference type="InParanoid" id="A0A074YED7"/>
<sequence length="619" mass="67452">MADTNPSDMRLHQPFVEDGLETDDEKGDSSASKPASNSASKRIRKTSTARGDGPTRQRSASDVGNSDPPPSNIREKQMRQPEGSGARAGAEDEIRSESGITRSQKSRRHSKAPPPPSPGKLPNRDRPRSPDSRHRERAPTGPCPCEQCVRKQHHGSRPGVNPLQKDLRSNTYPMQPPHHGPSHPGPPIIRHGLPPPGFVSVGPMPPHGMGPLYPQVGNFHGAHHQPPPHMVPGFAPSPPIMRSDMQPPPHPSIYAPSVVSQPPSLPAVGGPSTRQLPMRPAVHQSARIKISGSGPHLSSKISTYDTSPFSPDDGDHFSARYLPPKAHRVPGGFESDAYSSESPPDSPQYLEQQRRPPLPHHQTTAAVRQIHGRHSTSRSDYPVDPGYNYHHGTPPDAGWDVHSQSSYPGYEAQRHYPGGRRGSNVTTWTDQTSASDPTYSGHVHYQPHESHGGYQGHEYAAQSYMDQARGGPEPRVTAETLKHVSNGPKSTKSNHSHRRSQHSMSEASSRYRGADGSIKLIMPVSQAEGTRIQLGGDMGDREVTLRSTDDPGKVEVTIGTVGGAERSRYLQSASQTSRATTRSSGSTRHAHHSRAEGQEQSREHGERREHRRAPSSRQS</sequence>
<keyword evidence="3" id="KW-1185">Reference proteome</keyword>
<dbReference type="OMA" id="GRSNSYH"/>
<feature type="region of interest" description="Disordered" evidence="1">
    <location>
        <begin position="289"/>
        <end position="455"/>
    </location>
</feature>
<feature type="compositionally biased region" description="Basic and acidic residues" evidence="1">
    <location>
        <begin position="122"/>
        <end position="138"/>
    </location>
</feature>
<feature type="compositionally biased region" description="Basic and acidic residues" evidence="1">
    <location>
        <begin position="593"/>
        <end position="608"/>
    </location>
</feature>
<evidence type="ECO:0000313" key="3">
    <source>
        <dbReference type="Proteomes" id="UP000030641"/>
    </source>
</evidence>
<feature type="compositionally biased region" description="Low complexity" evidence="1">
    <location>
        <begin position="29"/>
        <end position="40"/>
    </location>
</feature>
<feature type="region of interest" description="Disordered" evidence="1">
    <location>
        <begin position="482"/>
        <end position="512"/>
    </location>
</feature>
<accession>A0A074YED7</accession>